<dbReference type="SUPFAM" id="SSF51621">
    <property type="entry name" value="Phosphoenolpyruvate/pyruvate domain"/>
    <property type="match status" value="1"/>
</dbReference>
<evidence type="ECO:0000256" key="3">
    <source>
        <dbReference type="ARBA" id="ARBA00022842"/>
    </source>
</evidence>
<gene>
    <name evidence="7" type="ORF">FOZ76_04820</name>
</gene>
<evidence type="ECO:0000256" key="2">
    <source>
        <dbReference type="ARBA" id="ARBA00022723"/>
    </source>
</evidence>
<dbReference type="InterPro" id="IPR015813">
    <property type="entry name" value="Pyrv/PenolPyrv_kinase-like_dom"/>
</dbReference>
<dbReference type="GO" id="GO:0016829">
    <property type="term" value="F:lyase activity"/>
    <property type="evidence" value="ECO:0007669"/>
    <property type="project" value="UniProtKB-KW"/>
</dbReference>
<dbReference type="Pfam" id="PF03328">
    <property type="entry name" value="HpcH_HpaI"/>
    <property type="match status" value="1"/>
</dbReference>
<organism evidence="7 8">
    <name type="scientific">Verticiella sediminum</name>
    <dbReference type="NCBI Taxonomy" id="1247510"/>
    <lineage>
        <taxon>Bacteria</taxon>
        <taxon>Pseudomonadati</taxon>
        <taxon>Pseudomonadota</taxon>
        <taxon>Betaproteobacteria</taxon>
        <taxon>Burkholderiales</taxon>
        <taxon>Alcaligenaceae</taxon>
        <taxon>Verticiella</taxon>
    </lineage>
</organism>
<protein>
    <submittedName>
        <fullName evidence="7">CoA ester lyase</fullName>
    </submittedName>
</protein>
<feature type="binding site" evidence="5">
    <location>
        <position position="146"/>
    </location>
    <ligand>
        <name>Mg(2+)</name>
        <dbReference type="ChEBI" id="CHEBI:18420"/>
    </ligand>
</feature>
<dbReference type="PANTHER" id="PTHR32308">
    <property type="entry name" value="LYASE BETA SUBUNIT, PUTATIVE (AFU_ORTHOLOGUE AFUA_4G13030)-RELATED"/>
    <property type="match status" value="1"/>
</dbReference>
<dbReference type="GO" id="GO:0000287">
    <property type="term" value="F:magnesium ion binding"/>
    <property type="evidence" value="ECO:0007669"/>
    <property type="project" value="TreeGrafter"/>
</dbReference>
<name>A0A556AYU9_9BURK</name>
<comment type="cofactor">
    <cofactor evidence="1">
        <name>Mg(2+)</name>
        <dbReference type="ChEBI" id="CHEBI:18420"/>
    </cofactor>
</comment>
<sequence>MSSTTSQGGYAPLFVPATRTERIAKALAAGPDAVIVDLEDAVEAIAKESARNALGAFLAEHAEIRVVVRVNAAGTAEHETDLALCNAHPNVAGIMLAKAESAAEAAHAAEGGKAVWALVETVGGVARLDEIAATPGVERLVFGTLDFGVDAGLDAALSSHAVMLDHVRCRMVLASRLAGIAAPLDGVYTAIDDPEGLRASARHAMGLGMGGMLCIHPKQVPVVQSATAPSEEEVAWARRVIAEAERTGLGAFQLDGAMVDAPVIARARRIVQRAA</sequence>
<evidence type="ECO:0000256" key="5">
    <source>
        <dbReference type="PIRSR" id="PIRSR015582-2"/>
    </source>
</evidence>
<accession>A0A556AYU9</accession>
<evidence type="ECO:0000259" key="6">
    <source>
        <dbReference type="Pfam" id="PF03328"/>
    </source>
</evidence>
<keyword evidence="3 5" id="KW-0460">Magnesium</keyword>
<keyword evidence="2 5" id="KW-0479">Metal-binding</keyword>
<dbReference type="PANTHER" id="PTHR32308:SF10">
    <property type="entry name" value="CITRATE LYASE SUBUNIT BETA"/>
    <property type="match status" value="1"/>
</dbReference>
<evidence type="ECO:0000313" key="7">
    <source>
        <dbReference type="EMBL" id="TSH98111.1"/>
    </source>
</evidence>
<feature type="binding site" evidence="5">
    <location>
        <position position="120"/>
    </location>
    <ligand>
        <name>Mg(2+)</name>
        <dbReference type="ChEBI" id="CHEBI:18420"/>
    </ligand>
</feature>
<evidence type="ECO:0000256" key="4">
    <source>
        <dbReference type="PIRSR" id="PIRSR015582-1"/>
    </source>
</evidence>
<dbReference type="Gene3D" id="3.20.20.60">
    <property type="entry name" value="Phosphoenolpyruvate-binding domains"/>
    <property type="match status" value="1"/>
</dbReference>
<dbReference type="InterPro" id="IPR011206">
    <property type="entry name" value="Citrate_lyase_beta/mcl1/mcl2"/>
</dbReference>
<proteinExistence type="predicted"/>
<dbReference type="InterPro" id="IPR005000">
    <property type="entry name" value="Aldolase/citrate-lyase_domain"/>
</dbReference>
<dbReference type="Proteomes" id="UP000318405">
    <property type="component" value="Unassembled WGS sequence"/>
</dbReference>
<feature type="domain" description="HpcH/HpaI aldolase/citrate lyase" evidence="6">
    <location>
        <begin position="13"/>
        <end position="217"/>
    </location>
</feature>
<dbReference type="InterPro" id="IPR040442">
    <property type="entry name" value="Pyrv_kinase-like_dom_sf"/>
</dbReference>
<dbReference type="AlphaFoldDB" id="A0A556AYU9"/>
<evidence type="ECO:0000313" key="8">
    <source>
        <dbReference type="Proteomes" id="UP000318405"/>
    </source>
</evidence>
<keyword evidence="7" id="KW-0456">Lyase</keyword>
<dbReference type="GO" id="GO:0006107">
    <property type="term" value="P:oxaloacetate metabolic process"/>
    <property type="evidence" value="ECO:0007669"/>
    <property type="project" value="TreeGrafter"/>
</dbReference>
<evidence type="ECO:0000256" key="1">
    <source>
        <dbReference type="ARBA" id="ARBA00001946"/>
    </source>
</evidence>
<comment type="caution">
    <text evidence="7">The sequence shown here is derived from an EMBL/GenBank/DDBJ whole genome shotgun (WGS) entry which is preliminary data.</text>
</comment>
<dbReference type="EMBL" id="VLTJ01000007">
    <property type="protein sequence ID" value="TSH98111.1"/>
    <property type="molecule type" value="Genomic_DNA"/>
</dbReference>
<reference evidence="7 8" key="1">
    <citation type="submission" date="2019-07" db="EMBL/GenBank/DDBJ databases">
        <title>Qingshengfaniella alkalisoli gen. nov., sp. nov., isolated from saline soil.</title>
        <authorList>
            <person name="Xu L."/>
            <person name="Huang X.-X."/>
            <person name="Sun J.-Q."/>
        </authorList>
    </citation>
    <scope>NUCLEOTIDE SEQUENCE [LARGE SCALE GENOMIC DNA]</scope>
    <source>
        <strain evidence="7 8">DSM 27279</strain>
    </source>
</reference>
<feature type="binding site" evidence="4">
    <location>
        <position position="69"/>
    </location>
    <ligand>
        <name>substrate</name>
    </ligand>
</feature>
<keyword evidence="8" id="KW-1185">Reference proteome</keyword>
<dbReference type="RefSeq" id="WP_143946993.1">
    <property type="nucleotide sequence ID" value="NZ_BAABMB010000004.1"/>
</dbReference>
<dbReference type="PIRSF" id="PIRSF015582">
    <property type="entry name" value="Cit_lyase_B"/>
    <property type="match status" value="1"/>
</dbReference>
<feature type="binding site" evidence="4">
    <location>
        <position position="120"/>
    </location>
    <ligand>
        <name>substrate</name>
    </ligand>
</feature>
<dbReference type="OrthoDB" id="348111at2"/>